<evidence type="ECO:0000313" key="2">
    <source>
        <dbReference type="EMBL" id="SFD39973.1"/>
    </source>
</evidence>
<feature type="chain" id="PRO_5011727204" evidence="1">
    <location>
        <begin position="26"/>
        <end position="114"/>
    </location>
</feature>
<reference evidence="2 3" key="1">
    <citation type="submission" date="2016-10" db="EMBL/GenBank/DDBJ databases">
        <authorList>
            <person name="de Groot N.N."/>
        </authorList>
    </citation>
    <scope>NUCLEOTIDE SEQUENCE [LARGE SCALE GENOMIC DNA]</scope>
    <source>
        <strain evidence="2 3">DSM 6059</strain>
    </source>
</reference>
<gene>
    <name evidence="2" type="ORF">SAMN02745724_04408</name>
</gene>
<evidence type="ECO:0000256" key="1">
    <source>
        <dbReference type="SAM" id="SignalP"/>
    </source>
</evidence>
<protein>
    <submittedName>
        <fullName evidence="2">Bor protein</fullName>
    </submittedName>
</protein>
<dbReference type="InterPro" id="IPR010438">
    <property type="entry name" value="Lambda_Bor"/>
</dbReference>
<evidence type="ECO:0000313" key="3">
    <source>
        <dbReference type="Proteomes" id="UP000198862"/>
    </source>
</evidence>
<name>A0A1I1S811_9GAMM</name>
<dbReference type="OrthoDB" id="332829at2"/>
<keyword evidence="3" id="KW-1185">Reference proteome</keyword>
<keyword evidence="1" id="KW-0732">Signal</keyword>
<organism evidence="2 3">
    <name type="scientific">Pseudoalteromonas denitrificans DSM 6059</name>
    <dbReference type="NCBI Taxonomy" id="1123010"/>
    <lineage>
        <taxon>Bacteria</taxon>
        <taxon>Pseudomonadati</taxon>
        <taxon>Pseudomonadota</taxon>
        <taxon>Gammaproteobacteria</taxon>
        <taxon>Alteromonadales</taxon>
        <taxon>Pseudoalteromonadaceae</taxon>
        <taxon>Pseudoalteromonas</taxon>
    </lineage>
</organism>
<accession>A0A1I1S811</accession>
<dbReference type="EMBL" id="FOLO01000054">
    <property type="protein sequence ID" value="SFD39973.1"/>
    <property type="molecule type" value="Genomic_DNA"/>
</dbReference>
<dbReference type="RefSeq" id="WP_091989837.1">
    <property type="nucleotide sequence ID" value="NZ_FOLO01000054.1"/>
</dbReference>
<dbReference type="AlphaFoldDB" id="A0A1I1S811"/>
<sequence length="114" mass="12603">MKLYKNLVKASALLFILAGCSSVTIQPEPITKLTGNPSYEESRSFYFWGLKGEHHVDVKKICGDKDVVQMQSQQTFEDGALGLVTLGIYAPHSVKVWCEENAGEKVLKGNQNAK</sequence>
<dbReference type="STRING" id="1123010.SAMN02745724_04408"/>
<dbReference type="Proteomes" id="UP000198862">
    <property type="component" value="Unassembled WGS sequence"/>
</dbReference>
<feature type="signal peptide" evidence="1">
    <location>
        <begin position="1"/>
        <end position="25"/>
    </location>
</feature>
<proteinExistence type="predicted"/>
<dbReference type="Pfam" id="PF06291">
    <property type="entry name" value="Lambda_Bor"/>
    <property type="match status" value="1"/>
</dbReference>
<dbReference type="PROSITE" id="PS51257">
    <property type="entry name" value="PROKAR_LIPOPROTEIN"/>
    <property type="match status" value="1"/>
</dbReference>